<feature type="domain" description="HTH lysR-type" evidence="5">
    <location>
        <begin position="10"/>
        <end position="67"/>
    </location>
</feature>
<dbReference type="InterPro" id="IPR050389">
    <property type="entry name" value="LysR-type_TF"/>
</dbReference>
<organism evidence="6 7">
    <name type="scientific">Klebsiella michiganensis</name>
    <dbReference type="NCBI Taxonomy" id="1134687"/>
    <lineage>
        <taxon>Bacteria</taxon>
        <taxon>Pseudomonadati</taxon>
        <taxon>Pseudomonadota</taxon>
        <taxon>Gammaproteobacteria</taxon>
        <taxon>Enterobacterales</taxon>
        <taxon>Enterobacteriaceae</taxon>
        <taxon>Klebsiella/Raoultella group</taxon>
        <taxon>Klebsiella</taxon>
    </lineage>
</organism>
<dbReference type="Gene3D" id="3.40.190.10">
    <property type="entry name" value="Periplasmic binding protein-like II"/>
    <property type="match status" value="2"/>
</dbReference>
<dbReference type="InterPro" id="IPR000847">
    <property type="entry name" value="LysR_HTH_N"/>
</dbReference>
<dbReference type="Proteomes" id="UP000255050">
    <property type="component" value="Unassembled WGS sequence"/>
</dbReference>
<keyword evidence="3" id="KW-0238">DNA-binding</keyword>
<dbReference type="PANTHER" id="PTHR30118:SF14">
    <property type="entry name" value="LYSR FAMILY TRANSCRIPTIONAL REGULATOR"/>
    <property type="match status" value="1"/>
</dbReference>
<dbReference type="Gene3D" id="1.10.10.10">
    <property type="entry name" value="Winged helix-like DNA-binding domain superfamily/Winged helix DNA-binding domain"/>
    <property type="match status" value="1"/>
</dbReference>
<dbReference type="InterPro" id="IPR036388">
    <property type="entry name" value="WH-like_DNA-bd_sf"/>
</dbReference>
<dbReference type="AlphaFoldDB" id="A0A7H4LXI7"/>
<evidence type="ECO:0000256" key="2">
    <source>
        <dbReference type="ARBA" id="ARBA00023015"/>
    </source>
</evidence>
<gene>
    <name evidence="6" type="primary">leuO_4</name>
    <name evidence="6" type="ORF">NCTC11694_02037</name>
</gene>
<dbReference type="SUPFAM" id="SSF46785">
    <property type="entry name" value="Winged helix' DNA-binding domain"/>
    <property type="match status" value="1"/>
</dbReference>
<evidence type="ECO:0000256" key="3">
    <source>
        <dbReference type="ARBA" id="ARBA00023125"/>
    </source>
</evidence>
<comment type="similarity">
    <text evidence="1">Belongs to the LysR transcriptional regulatory family.</text>
</comment>
<dbReference type="PANTHER" id="PTHR30118">
    <property type="entry name" value="HTH-TYPE TRANSCRIPTIONAL REGULATOR LEUO-RELATED"/>
    <property type="match status" value="1"/>
</dbReference>
<proteinExistence type="inferred from homology"/>
<dbReference type="NCBIfam" id="NF047710">
    <property type="entry name" value="TransRegCitRGProt"/>
    <property type="match status" value="1"/>
</dbReference>
<evidence type="ECO:0000313" key="7">
    <source>
        <dbReference type="Proteomes" id="UP000255050"/>
    </source>
</evidence>
<dbReference type="SUPFAM" id="SSF53850">
    <property type="entry name" value="Periplasmic binding protein-like II"/>
    <property type="match status" value="1"/>
</dbReference>
<evidence type="ECO:0000256" key="1">
    <source>
        <dbReference type="ARBA" id="ARBA00009437"/>
    </source>
</evidence>
<protein>
    <submittedName>
        <fullName evidence="6">LysR-family transcriptional regulator YbdO</fullName>
    </submittedName>
</protein>
<keyword evidence="4" id="KW-0804">Transcription</keyword>
<evidence type="ECO:0000256" key="4">
    <source>
        <dbReference type="ARBA" id="ARBA00023163"/>
    </source>
</evidence>
<dbReference type="InterPro" id="IPR036390">
    <property type="entry name" value="WH_DNA-bd_sf"/>
</dbReference>
<dbReference type="PROSITE" id="PS50931">
    <property type="entry name" value="HTH_LYSR"/>
    <property type="match status" value="1"/>
</dbReference>
<comment type="caution">
    <text evidence="6">The sequence shown here is derived from an EMBL/GenBank/DDBJ whole genome shotgun (WGS) entry which is preliminary data.</text>
</comment>
<dbReference type="PRINTS" id="PR00039">
    <property type="entry name" value="HTHLYSR"/>
</dbReference>
<evidence type="ECO:0000259" key="5">
    <source>
        <dbReference type="PROSITE" id="PS50931"/>
    </source>
</evidence>
<dbReference type="GO" id="GO:0003677">
    <property type="term" value="F:DNA binding"/>
    <property type="evidence" value="ECO:0007669"/>
    <property type="project" value="UniProtKB-KW"/>
</dbReference>
<dbReference type="GO" id="GO:0003700">
    <property type="term" value="F:DNA-binding transcription factor activity"/>
    <property type="evidence" value="ECO:0007669"/>
    <property type="project" value="InterPro"/>
</dbReference>
<accession>A0A7H4LXI7</accession>
<reference evidence="6 7" key="1">
    <citation type="submission" date="2018-06" db="EMBL/GenBank/DDBJ databases">
        <authorList>
            <consortium name="Pathogen Informatics"/>
            <person name="Doyle S."/>
        </authorList>
    </citation>
    <scope>NUCLEOTIDE SEQUENCE [LARGE SCALE GENOMIC DNA]</scope>
    <source>
        <strain evidence="6 7">NCTC11694</strain>
    </source>
</reference>
<keyword evidence="2" id="KW-0805">Transcription regulation</keyword>
<dbReference type="Pfam" id="PF03466">
    <property type="entry name" value="LysR_substrate"/>
    <property type="match status" value="1"/>
</dbReference>
<name>A0A7H4LXI7_9ENTR</name>
<dbReference type="InterPro" id="IPR005119">
    <property type="entry name" value="LysR_subst-bd"/>
</dbReference>
<evidence type="ECO:0000313" key="6">
    <source>
        <dbReference type="EMBL" id="STR40863.1"/>
    </source>
</evidence>
<dbReference type="EMBL" id="UGJR01000002">
    <property type="protein sequence ID" value="STR40863.1"/>
    <property type="molecule type" value="Genomic_DNA"/>
</dbReference>
<dbReference type="Pfam" id="PF00126">
    <property type="entry name" value="HTH_1"/>
    <property type="match status" value="1"/>
</dbReference>
<sequence>MANLYDLKKFDLNLLVIFECIYQHLSISKAAETLFITPSAVSQSLQRLRTQLNDPLFVRSGKGITPTTVGVNLHHHLEKNLNQLEQTIYLTNRSELKKRLVVYAPQLFITPKTTSLIHMLLDDSNLHVEHHDLLASGESVESLLAYRKADLIFSTTPLSSRATVCKRIQELDISLVCSENHPRLALLTTTKAILQERFTYYICNDQGTKSFQSQAAGILSDRKISFSSDSYTAILNVIQQTDIIGFVPTCILEHISFHNKFKIIEAPFKIPSIAIYMIYNRVNLDDPNFANFIDECEKNNIMNNLSHLI</sequence>